<evidence type="ECO:0000313" key="5">
    <source>
        <dbReference type="Proteomes" id="UP000515135"/>
    </source>
</evidence>
<keyword evidence="2 3" id="KW-0378">Hydrolase</keyword>
<dbReference type="FunFam" id="3.40.50.1820:FF:000481">
    <property type="entry name" value="Carboxylic ester hydrolase"/>
    <property type="match status" value="1"/>
</dbReference>
<evidence type="ECO:0000259" key="4">
    <source>
        <dbReference type="Pfam" id="PF00135"/>
    </source>
</evidence>
<evidence type="ECO:0000256" key="2">
    <source>
        <dbReference type="ARBA" id="ARBA00022801"/>
    </source>
</evidence>
<keyword evidence="5" id="KW-1185">Reference proteome</keyword>
<dbReference type="InterPro" id="IPR050309">
    <property type="entry name" value="Type-B_Carboxylest/Lipase"/>
</dbReference>
<feature type="signal peptide" evidence="3">
    <location>
        <begin position="1"/>
        <end position="20"/>
    </location>
</feature>
<evidence type="ECO:0000256" key="1">
    <source>
        <dbReference type="ARBA" id="ARBA00005964"/>
    </source>
</evidence>
<dbReference type="GO" id="GO:0016787">
    <property type="term" value="F:hydrolase activity"/>
    <property type="evidence" value="ECO:0007669"/>
    <property type="project" value="UniProtKB-KW"/>
</dbReference>
<dbReference type="InterPro" id="IPR002018">
    <property type="entry name" value="CarbesteraseB"/>
</dbReference>
<name>A0A6P4YYS6_BRABE</name>
<dbReference type="Proteomes" id="UP000515135">
    <property type="component" value="Unplaced"/>
</dbReference>
<dbReference type="PANTHER" id="PTHR11559">
    <property type="entry name" value="CARBOXYLESTERASE"/>
    <property type="match status" value="1"/>
</dbReference>
<dbReference type="CDD" id="cd00312">
    <property type="entry name" value="Esterase_lipase"/>
    <property type="match status" value="1"/>
</dbReference>
<dbReference type="InterPro" id="IPR029058">
    <property type="entry name" value="AB_hydrolase_fold"/>
</dbReference>
<protein>
    <recommendedName>
        <fullName evidence="3">Carboxylic ester hydrolase</fullName>
        <ecNumber evidence="3">3.1.1.-</ecNumber>
    </recommendedName>
</protein>
<dbReference type="PROSITE" id="PS00122">
    <property type="entry name" value="CARBOXYLESTERASE_B_1"/>
    <property type="match status" value="1"/>
</dbReference>
<dbReference type="AlphaFoldDB" id="A0A6P4YYS6"/>
<reference evidence="6" key="1">
    <citation type="submission" date="2025-08" db="UniProtKB">
        <authorList>
            <consortium name="RefSeq"/>
        </authorList>
    </citation>
    <scope>IDENTIFICATION</scope>
    <source>
        <tissue evidence="6">Gonad</tissue>
    </source>
</reference>
<feature type="chain" id="PRO_5028509290" description="Carboxylic ester hydrolase" evidence="3">
    <location>
        <begin position="21"/>
        <end position="564"/>
    </location>
</feature>
<dbReference type="InterPro" id="IPR019826">
    <property type="entry name" value="Carboxylesterase_B_AS"/>
</dbReference>
<evidence type="ECO:0000256" key="3">
    <source>
        <dbReference type="RuleBase" id="RU361235"/>
    </source>
</evidence>
<dbReference type="EC" id="3.1.1.-" evidence="3"/>
<evidence type="ECO:0000313" key="6">
    <source>
        <dbReference type="RefSeq" id="XP_019629428.1"/>
    </source>
</evidence>
<dbReference type="Gene3D" id="3.40.50.1820">
    <property type="entry name" value="alpha/beta hydrolase"/>
    <property type="match status" value="1"/>
</dbReference>
<dbReference type="Pfam" id="PF00135">
    <property type="entry name" value="COesterase"/>
    <property type="match status" value="1"/>
</dbReference>
<dbReference type="KEGG" id="bbel:109473800"/>
<feature type="domain" description="Carboxylesterase type B" evidence="4">
    <location>
        <begin position="24"/>
        <end position="548"/>
    </location>
</feature>
<dbReference type="FunFam" id="3.40.50.1820:FF:000721">
    <property type="entry name" value="Carboxylic ester hydrolase"/>
    <property type="match status" value="1"/>
</dbReference>
<sequence length="564" mass="61982">MARSDVILVWLSILLGLATSQDGSPVVPTASGKVRGTVQYTNDLPDKPVYTFLGIPYAAPPVGDLRFRAPEPVTPWEGVIDATKPGPFCPQPLDLQHTIPFRLLQTTTSEDCLTLNVETPTTNADGGLPVLVWIHGGSLETGGGYLLPFAPLAAHQDVVVVSFNYRLGLLGFLSTRDENAPGNFGFLDQVLAIRWVKANIQNFGGDPDRITVFGESAGGYSVSYHVVSPLSRGLFRRAISQSGVFGTNPVQLNPLRTTKVQAEELGCDGEDTSVLVNCLRDRPVEQLYAGYDLFQNSLFGSNLKPFGPVVDGYFLTSTPEYLLKKRQVSPVDYLMGVNDHEYGFILPRASHLPNFGKGMTHELCTALLKLGLPEYVDYKGSGQAILAAIEEKYRDQANPDDIMAIQYQYSQLMGDLMFVAPTVRAADGHTAAGGKVYLYENHYVPSFLRVARPGWVGCDHTDDWWMVVGAPFTDIQLTSGDNITFTAADKQMSLKMMEMWANFARTGNPTDQTSPEWPVYTTDHPAYMNLDLAPSVDVGLKSDRVTFWNKVIPELARLGDRDEL</sequence>
<dbReference type="GeneID" id="109473800"/>
<keyword evidence="3" id="KW-0732">Signal</keyword>
<accession>A0A6P4YYS6</accession>
<gene>
    <name evidence="6" type="primary">LOC109473800</name>
</gene>
<dbReference type="SUPFAM" id="SSF53474">
    <property type="entry name" value="alpha/beta-Hydrolases"/>
    <property type="match status" value="1"/>
</dbReference>
<proteinExistence type="inferred from homology"/>
<dbReference type="OrthoDB" id="3200163at2759"/>
<comment type="similarity">
    <text evidence="1 3">Belongs to the type-B carboxylesterase/lipase family.</text>
</comment>
<organism evidence="5 6">
    <name type="scientific">Branchiostoma belcheri</name>
    <name type="common">Amphioxus</name>
    <dbReference type="NCBI Taxonomy" id="7741"/>
    <lineage>
        <taxon>Eukaryota</taxon>
        <taxon>Metazoa</taxon>
        <taxon>Chordata</taxon>
        <taxon>Cephalochordata</taxon>
        <taxon>Leptocardii</taxon>
        <taxon>Amphioxiformes</taxon>
        <taxon>Branchiostomatidae</taxon>
        <taxon>Branchiostoma</taxon>
    </lineage>
</organism>
<dbReference type="RefSeq" id="XP_019629428.1">
    <property type="nucleotide sequence ID" value="XM_019773869.1"/>
</dbReference>